<sequence length="927" mass="103441">MDNWISRLVPVYVLCLSVIFRSASADEGFLSISCCADSDYTDQSTGLIYTSDYTLFSDRTSCRHITKPVINYTSYDRARAFHIDKGKRCFNLSTVKDQVYLLRGRFLIDESSREPLDSPFKVSIGVTLLGVVEPQDLEIEGVFRATKNYIDFCLVKDEGDPYISQLELRLLPEEYLLGLNSSVLKLISRSNLGNGSRGEIRYPDDKSDRIWKNTSTPSAVPLSFLDAYISNPSANVNGTPPLQVLKTAVTHPDRLQFTHDDLENGVFEYRLILYFLELNDTLKAGQRMFDIYVNNEIKKKGFDIKAEGSNYKHTVLNATANGSLNLTLIKASGSESGPLCNAYEIFQVRPRAEETNQTDLEVILGVRETLLLQNQANQVLESWSGDPCIPFPWQGVGCESLSGSYVITQLDLSSSNLKGPIPLSVTELTNLKILNLSHNNFNGSIPQFPHSSMLTSVDLSHNDFIGLLPDSITKLPSLQSLYFGCNPGLSQENPSIMNSSLKTDYGRCKSKGSRFPQQEIIISTVTCALFLISLGIGALFFCRYREKLKPSDGFGSKRHAMTTSIADIIFSLTSKDDFLKNSACIQTYTLEYIEAATESYKTLIGEGGFGSVYRGVLQDGTEVAVKVRSATSTQGTREFDNELKLLSEIRHENLVPLLGYCRENEQQILVYPFMSNGSLQDRLYGEPAKRKVLDWPTRLSVALGAARGLTHLHTFEGRTVIHRDIKSSNILLDHSMCAKVADFGFSKYAPQEGDSVASLEVRGTAGYLDPEYYTTQQLSAKSDVYSFGVVLLEIVSGREPINIRRPRNQWSLVEWAKPYIRESKIDEIVDPGIKGGYHAEAMWRVVEVAYQCIELPSAHRPSMSDIVRELEDALIIENNASEYMRSIDSLGGSNRYSIVIEQRVPPSTPSTTESNIMNKSLSLPQPR</sequence>
<accession>A0ACB9MVL8</accession>
<proteinExistence type="predicted"/>
<organism evidence="1 2">
    <name type="scientific">Bauhinia variegata</name>
    <name type="common">Purple orchid tree</name>
    <name type="synonym">Phanera variegata</name>
    <dbReference type="NCBI Taxonomy" id="167791"/>
    <lineage>
        <taxon>Eukaryota</taxon>
        <taxon>Viridiplantae</taxon>
        <taxon>Streptophyta</taxon>
        <taxon>Embryophyta</taxon>
        <taxon>Tracheophyta</taxon>
        <taxon>Spermatophyta</taxon>
        <taxon>Magnoliopsida</taxon>
        <taxon>eudicotyledons</taxon>
        <taxon>Gunneridae</taxon>
        <taxon>Pentapetalae</taxon>
        <taxon>rosids</taxon>
        <taxon>fabids</taxon>
        <taxon>Fabales</taxon>
        <taxon>Fabaceae</taxon>
        <taxon>Cercidoideae</taxon>
        <taxon>Cercideae</taxon>
        <taxon>Bauhiniinae</taxon>
        <taxon>Bauhinia</taxon>
    </lineage>
</organism>
<dbReference type="Proteomes" id="UP000828941">
    <property type="component" value="Chromosome 8"/>
</dbReference>
<gene>
    <name evidence="1" type="ORF">L6164_020487</name>
</gene>
<evidence type="ECO:0000313" key="2">
    <source>
        <dbReference type="Proteomes" id="UP000828941"/>
    </source>
</evidence>
<dbReference type="EMBL" id="CM039433">
    <property type="protein sequence ID" value="KAI4328103.1"/>
    <property type="molecule type" value="Genomic_DNA"/>
</dbReference>
<reference evidence="1 2" key="1">
    <citation type="journal article" date="2022" name="DNA Res.">
        <title>Chromosomal-level genome assembly of the orchid tree Bauhinia variegata (Leguminosae; Cercidoideae) supports the allotetraploid origin hypothesis of Bauhinia.</title>
        <authorList>
            <person name="Zhong Y."/>
            <person name="Chen Y."/>
            <person name="Zheng D."/>
            <person name="Pang J."/>
            <person name="Liu Y."/>
            <person name="Luo S."/>
            <person name="Meng S."/>
            <person name="Qian L."/>
            <person name="Wei D."/>
            <person name="Dai S."/>
            <person name="Zhou R."/>
        </authorList>
    </citation>
    <scope>NUCLEOTIDE SEQUENCE [LARGE SCALE GENOMIC DNA]</scope>
    <source>
        <strain evidence="1">BV-YZ2020</strain>
    </source>
</reference>
<comment type="caution">
    <text evidence="1">The sequence shown here is derived from an EMBL/GenBank/DDBJ whole genome shotgun (WGS) entry which is preliminary data.</text>
</comment>
<keyword evidence="2" id="KW-1185">Reference proteome</keyword>
<evidence type="ECO:0000313" key="1">
    <source>
        <dbReference type="EMBL" id="KAI4328103.1"/>
    </source>
</evidence>
<name>A0ACB9MVL8_BAUVA</name>
<protein>
    <submittedName>
        <fullName evidence="1">Uncharacterized protein</fullName>
    </submittedName>
</protein>